<comment type="caution">
    <text evidence="2">The sequence shown here is derived from an EMBL/GenBank/DDBJ whole genome shotgun (WGS) entry which is preliminary data.</text>
</comment>
<sequence length="110" mass="12712">MKIINQYPVLSNLVITDDNNIEFEFLCSPEQSSVFVVTIYGFKIDSDNLVELVEVLKKYHLDRETVLIEEDNCIQIFSGNIEENPDAGDWSSYFGSFGFENYKTEIIKKN</sequence>
<reference evidence="4" key="3">
    <citation type="journal article" date="2019" name="Int. J. Syst. Evol. Microbiol.">
        <title>The Global Catalogue of Microorganisms (GCM) 10K type strain sequencing project: providing services to taxonomists for standard genome sequencing and annotation.</title>
        <authorList>
            <consortium name="The Broad Institute Genomics Platform"/>
            <consortium name="The Broad Institute Genome Sequencing Center for Infectious Disease"/>
            <person name="Wu L."/>
            <person name="Ma J."/>
        </authorList>
    </citation>
    <scope>NUCLEOTIDE SEQUENCE [LARGE SCALE GENOMIC DNA]</scope>
    <source>
        <strain evidence="4">CCM 8490</strain>
    </source>
</reference>
<reference evidence="1" key="1">
    <citation type="journal article" date="2014" name="Int. J. Syst. Evol. Microbiol.">
        <title>Complete genome of a new Firmicutes species belonging to the dominant human colonic microbiota ('Ruminococcus bicirculans') reveals two chromosomes and a selective capacity to utilize plant glucans.</title>
        <authorList>
            <consortium name="NISC Comparative Sequencing Program"/>
            <person name="Wegmann U."/>
            <person name="Louis P."/>
            <person name="Goesmann A."/>
            <person name="Henrissat B."/>
            <person name="Duncan S.H."/>
            <person name="Flint H.J."/>
        </authorList>
    </citation>
    <scope>NUCLEOTIDE SEQUENCE</scope>
    <source>
        <strain evidence="1">CCM 8490</strain>
    </source>
</reference>
<dbReference type="OrthoDB" id="1261429at2"/>
<dbReference type="RefSeq" id="WP_120213678.1">
    <property type="nucleotide sequence ID" value="NZ_BMCW01000004.1"/>
</dbReference>
<accession>A0A420D8I5</accession>
<reference evidence="1" key="4">
    <citation type="submission" date="2024-05" db="EMBL/GenBank/DDBJ databases">
        <authorList>
            <person name="Sun Q."/>
            <person name="Sedlacek I."/>
        </authorList>
    </citation>
    <scope>NUCLEOTIDE SEQUENCE</scope>
    <source>
        <strain evidence="1">CCM 8490</strain>
    </source>
</reference>
<protein>
    <submittedName>
        <fullName evidence="2">Uncharacterized protein</fullName>
    </submittedName>
</protein>
<name>A0A420D8I5_9FLAO</name>
<evidence type="ECO:0000313" key="1">
    <source>
        <dbReference type="EMBL" id="GGG58774.1"/>
    </source>
</evidence>
<dbReference type="EMBL" id="RAQH01000005">
    <property type="protein sequence ID" value="RKE87167.1"/>
    <property type="molecule type" value="Genomic_DNA"/>
</dbReference>
<evidence type="ECO:0000313" key="2">
    <source>
        <dbReference type="EMBL" id="RKE87167.1"/>
    </source>
</evidence>
<evidence type="ECO:0000313" key="4">
    <source>
        <dbReference type="Proteomes" id="UP000658202"/>
    </source>
</evidence>
<keyword evidence="4" id="KW-1185">Reference proteome</keyword>
<evidence type="ECO:0000313" key="3">
    <source>
        <dbReference type="Proteomes" id="UP000285906"/>
    </source>
</evidence>
<dbReference type="AlphaFoldDB" id="A0A420D8I5"/>
<dbReference type="Proteomes" id="UP000658202">
    <property type="component" value="Unassembled WGS sequence"/>
</dbReference>
<organism evidence="2 3">
    <name type="scientific">Epilithonimonas arachidiradicis</name>
    <dbReference type="NCBI Taxonomy" id="1617282"/>
    <lineage>
        <taxon>Bacteria</taxon>
        <taxon>Pseudomonadati</taxon>
        <taxon>Bacteroidota</taxon>
        <taxon>Flavobacteriia</taxon>
        <taxon>Flavobacteriales</taxon>
        <taxon>Weeksellaceae</taxon>
        <taxon>Chryseobacterium group</taxon>
        <taxon>Epilithonimonas</taxon>
    </lineage>
</organism>
<gene>
    <name evidence="2" type="ORF">BXY58_2038</name>
    <name evidence="1" type="ORF">GCM10007332_20620</name>
</gene>
<proteinExistence type="predicted"/>
<dbReference type="EMBL" id="BMCW01000004">
    <property type="protein sequence ID" value="GGG58774.1"/>
    <property type="molecule type" value="Genomic_DNA"/>
</dbReference>
<reference evidence="2 3" key="2">
    <citation type="submission" date="2018-09" db="EMBL/GenBank/DDBJ databases">
        <title>Genomic Encyclopedia of Archaeal and Bacterial Type Strains, Phase II (KMG-II): from individual species to whole genera.</title>
        <authorList>
            <person name="Goeker M."/>
        </authorList>
    </citation>
    <scope>NUCLEOTIDE SEQUENCE [LARGE SCALE GENOMIC DNA]</scope>
    <source>
        <strain evidence="2 3">DSM 27620</strain>
    </source>
</reference>
<dbReference type="Proteomes" id="UP000285906">
    <property type="component" value="Unassembled WGS sequence"/>
</dbReference>